<gene>
    <name evidence="1" type="ORF">L195_g059498</name>
</gene>
<proteinExistence type="predicted"/>
<protein>
    <submittedName>
        <fullName evidence="1">Uncharacterized protein</fullName>
    </submittedName>
</protein>
<dbReference type="EMBL" id="ASHM01130323">
    <property type="protein sequence ID" value="PNX59061.1"/>
    <property type="molecule type" value="Genomic_DNA"/>
</dbReference>
<reference evidence="1 2" key="2">
    <citation type="journal article" date="2017" name="Front. Plant Sci.">
        <title>Gene Classification and Mining of Molecular Markers Useful in Red Clover (Trifolium pratense) Breeding.</title>
        <authorList>
            <person name="Istvanek J."/>
            <person name="Dluhosova J."/>
            <person name="Dluhos P."/>
            <person name="Patkova L."/>
            <person name="Nedelnik J."/>
            <person name="Repkova J."/>
        </authorList>
    </citation>
    <scope>NUCLEOTIDE SEQUENCE [LARGE SCALE GENOMIC DNA]</scope>
    <source>
        <strain evidence="2">cv. Tatra</strain>
        <tissue evidence="1">Young leaves</tissue>
    </source>
</reference>
<comment type="caution">
    <text evidence="1">The sequence shown here is derived from an EMBL/GenBank/DDBJ whole genome shotgun (WGS) entry which is preliminary data.</text>
</comment>
<feature type="non-terminal residue" evidence="1">
    <location>
        <position position="18"/>
    </location>
</feature>
<dbReference type="Proteomes" id="UP000236291">
    <property type="component" value="Unassembled WGS sequence"/>
</dbReference>
<dbReference type="AlphaFoldDB" id="A0A2K3JYC9"/>
<name>A0A2K3JYC9_TRIPR</name>
<evidence type="ECO:0000313" key="1">
    <source>
        <dbReference type="EMBL" id="PNX59061.1"/>
    </source>
</evidence>
<organism evidence="1 2">
    <name type="scientific">Trifolium pratense</name>
    <name type="common">Red clover</name>
    <dbReference type="NCBI Taxonomy" id="57577"/>
    <lineage>
        <taxon>Eukaryota</taxon>
        <taxon>Viridiplantae</taxon>
        <taxon>Streptophyta</taxon>
        <taxon>Embryophyta</taxon>
        <taxon>Tracheophyta</taxon>
        <taxon>Spermatophyta</taxon>
        <taxon>Magnoliopsida</taxon>
        <taxon>eudicotyledons</taxon>
        <taxon>Gunneridae</taxon>
        <taxon>Pentapetalae</taxon>
        <taxon>rosids</taxon>
        <taxon>fabids</taxon>
        <taxon>Fabales</taxon>
        <taxon>Fabaceae</taxon>
        <taxon>Papilionoideae</taxon>
        <taxon>50 kb inversion clade</taxon>
        <taxon>NPAAA clade</taxon>
        <taxon>Hologalegina</taxon>
        <taxon>IRL clade</taxon>
        <taxon>Trifolieae</taxon>
        <taxon>Trifolium</taxon>
    </lineage>
</organism>
<sequence>MQRRNKDDDPVLVAGELH</sequence>
<accession>A0A2K3JYC9</accession>
<evidence type="ECO:0000313" key="2">
    <source>
        <dbReference type="Proteomes" id="UP000236291"/>
    </source>
</evidence>
<reference evidence="1 2" key="1">
    <citation type="journal article" date="2014" name="Am. J. Bot.">
        <title>Genome assembly and annotation for red clover (Trifolium pratense; Fabaceae).</title>
        <authorList>
            <person name="Istvanek J."/>
            <person name="Jaros M."/>
            <person name="Krenek A."/>
            <person name="Repkova J."/>
        </authorList>
    </citation>
    <scope>NUCLEOTIDE SEQUENCE [LARGE SCALE GENOMIC DNA]</scope>
    <source>
        <strain evidence="2">cv. Tatra</strain>
        <tissue evidence="1">Young leaves</tissue>
    </source>
</reference>